<evidence type="ECO:0000313" key="2">
    <source>
        <dbReference type="Proteomes" id="UP000282876"/>
    </source>
</evidence>
<name>A0A437AJT7_9MICR</name>
<protein>
    <submittedName>
        <fullName evidence="1">Uncharacterized protein</fullName>
    </submittedName>
</protein>
<accession>A0A437AJT7</accession>
<reference evidence="1 2" key="1">
    <citation type="submission" date="2018-10" db="EMBL/GenBank/DDBJ databases">
        <title>Draft genome sequence of the microsporidian Tubulinosema ratisbonensis.</title>
        <authorList>
            <person name="Polonais V."/>
            <person name="Peyretaillade E."/>
            <person name="Niehus S."/>
            <person name="Wawrzyniak I."/>
            <person name="Franchet A."/>
            <person name="Gaspin C."/>
            <person name="Reichstadt M."/>
            <person name="Belser C."/>
            <person name="Labadie K."/>
            <person name="Delbac F."/>
            <person name="Ferrandon D."/>
        </authorList>
    </citation>
    <scope>NUCLEOTIDE SEQUENCE [LARGE SCALE GENOMIC DNA]</scope>
    <source>
        <strain evidence="1 2">Franzen</strain>
    </source>
</reference>
<dbReference type="EMBL" id="RCSS01000548">
    <property type="protein sequence ID" value="RVD91379.1"/>
    <property type="molecule type" value="Genomic_DNA"/>
</dbReference>
<evidence type="ECO:0000313" key="1">
    <source>
        <dbReference type="EMBL" id="RVD91379.1"/>
    </source>
</evidence>
<proteinExistence type="predicted"/>
<comment type="caution">
    <text evidence="1">The sequence shown here is derived from an EMBL/GenBank/DDBJ whole genome shotgun (WGS) entry which is preliminary data.</text>
</comment>
<keyword evidence="2" id="KW-1185">Reference proteome</keyword>
<dbReference type="VEuPathDB" id="MicrosporidiaDB:TUBRATIS_21740"/>
<dbReference type="Proteomes" id="UP000282876">
    <property type="component" value="Unassembled WGS sequence"/>
</dbReference>
<sequence length="171" mass="19831">MNKIYKMLILFSIVKSTEEQGFLSYPTRPLGQVSIPDTYFGLDTIWTSKNSTNPLSYYPSFTYPETQLRQSPTLELESRITIMPEPYQKSNSEQGSFAPKVPRPIKGRGLMLQNSQAEERYESKSYPDNIPEEFLFQNKSFSSFPNFQEPNELMHSFIRQHPFASSENYDA</sequence>
<dbReference type="AlphaFoldDB" id="A0A437AJT7"/>
<feature type="non-terminal residue" evidence="1">
    <location>
        <position position="171"/>
    </location>
</feature>
<organism evidence="1 2">
    <name type="scientific">Tubulinosema ratisbonensis</name>
    <dbReference type="NCBI Taxonomy" id="291195"/>
    <lineage>
        <taxon>Eukaryota</taxon>
        <taxon>Fungi</taxon>
        <taxon>Fungi incertae sedis</taxon>
        <taxon>Microsporidia</taxon>
        <taxon>Tubulinosematoidea</taxon>
        <taxon>Tubulinosematidae</taxon>
        <taxon>Tubulinosema</taxon>
    </lineage>
</organism>
<gene>
    <name evidence="1" type="ORF">TUBRATIS_21740</name>
</gene>